<feature type="transmembrane region" description="Helical" evidence="1">
    <location>
        <begin position="70"/>
        <end position="88"/>
    </location>
</feature>
<feature type="transmembrane region" description="Helical" evidence="1">
    <location>
        <begin position="182"/>
        <end position="207"/>
    </location>
</feature>
<gene>
    <name evidence="3" type="ORF">PGLA_00170</name>
</gene>
<feature type="domain" description="Cytochrome c assembly protein" evidence="2">
    <location>
        <begin position="65"/>
        <end position="267"/>
    </location>
</feature>
<evidence type="ECO:0000313" key="3">
    <source>
        <dbReference type="EMBL" id="OAB46679.1"/>
    </source>
</evidence>
<dbReference type="Pfam" id="PF01578">
    <property type="entry name" value="Cytochrom_C_asm"/>
    <property type="match status" value="1"/>
</dbReference>
<comment type="caution">
    <text evidence="3">The sequence shown here is derived from an EMBL/GenBank/DDBJ whole genome shotgun (WGS) entry which is preliminary data.</text>
</comment>
<dbReference type="InterPro" id="IPR002541">
    <property type="entry name" value="Cyt_c_assembly"/>
</dbReference>
<keyword evidence="1" id="KW-1133">Transmembrane helix</keyword>
<feature type="transmembrane region" description="Helical" evidence="1">
    <location>
        <begin position="39"/>
        <end position="58"/>
    </location>
</feature>
<feature type="transmembrane region" description="Helical" evidence="1">
    <location>
        <begin position="6"/>
        <end position="27"/>
    </location>
</feature>
<evidence type="ECO:0000313" key="4">
    <source>
        <dbReference type="Proteomes" id="UP000076967"/>
    </source>
</evidence>
<sequence length="275" mass="31529">MWLVSMIYDIGIYIYALSLLFFFSDCIRRNSSAKRMGTGLLIIVLVLQVTVLGIRTWQERVVPIVTLYDFLFMFAFILVVASLLMSFIQKSEITVLLFTVIGFCVLVLNHLRFDFSNNPLSNWQGVHGLLVFHIILANLSVVSFTVAAVFAAMYLFLHKKLKNKKWNDTMRRLPSLEMMDKLSYYGMLVGTPLLAVSLIVAVLSIVSEGRLELLLDFKVVTTFIGLGIFSYYFVKRRSKQNSGVMMSKWALFGYVIIIINLLLNSWSNFHWWTGV</sequence>
<feature type="transmembrane region" description="Helical" evidence="1">
    <location>
        <begin position="246"/>
        <end position="266"/>
    </location>
</feature>
<feature type="transmembrane region" description="Helical" evidence="1">
    <location>
        <begin position="95"/>
        <end position="111"/>
    </location>
</feature>
<dbReference type="GO" id="GO:0020037">
    <property type="term" value="F:heme binding"/>
    <property type="evidence" value="ECO:0007669"/>
    <property type="project" value="InterPro"/>
</dbReference>
<keyword evidence="1" id="KW-0472">Membrane</keyword>
<protein>
    <submittedName>
        <fullName evidence="3">ABC transporter permease</fullName>
    </submittedName>
</protein>
<dbReference type="RefSeq" id="WP_068527108.1">
    <property type="nucleotide sequence ID" value="NZ_LVJH01000001.1"/>
</dbReference>
<evidence type="ECO:0000256" key="1">
    <source>
        <dbReference type="SAM" id="Phobius"/>
    </source>
</evidence>
<reference evidence="3 4" key="1">
    <citation type="submission" date="2016-03" db="EMBL/GenBank/DDBJ databases">
        <title>Draft genome sequence of Paenibacillus glacialis DSM 22343.</title>
        <authorList>
            <person name="Shin S.-K."/>
            <person name="Yi H."/>
        </authorList>
    </citation>
    <scope>NUCLEOTIDE SEQUENCE [LARGE SCALE GENOMIC DNA]</scope>
    <source>
        <strain evidence="3 4">DSM 22343</strain>
    </source>
</reference>
<dbReference type="AlphaFoldDB" id="A0A168PEB9"/>
<name>A0A168PEB9_9BACL</name>
<proteinExistence type="predicted"/>
<evidence type="ECO:0000259" key="2">
    <source>
        <dbReference type="Pfam" id="PF01578"/>
    </source>
</evidence>
<keyword evidence="4" id="KW-1185">Reference proteome</keyword>
<feature type="transmembrane region" description="Helical" evidence="1">
    <location>
        <begin position="213"/>
        <end position="234"/>
    </location>
</feature>
<dbReference type="OrthoDB" id="2417400at2"/>
<dbReference type="STRING" id="494026.PGLA_00170"/>
<accession>A0A168PEB9</accession>
<organism evidence="3 4">
    <name type="scientific">Paenibacillus glacialis</name>
    <dbReference type="NCBI Taxonomy" id="494026"/>
    <lineage>
        <taxon>Bacteria</taxon>
        <taxon>Bacillati</taxon>
        <taxon>Bacillota</taxon>
        <taxon>Bacilli</taxon>
        <taxon>Bacillales</taxon>
        <taxon>Paenibacillaceae</taxon>
        <taxon>Paenibacillus</taxon>
    </lineage>
</organism>
<dbReference type="Proteomes" id="UP000076967">
    <property type="component" value="Unassembled WGS sequence"/>
</dbReference>
<dbReference type="GO" id="GO:0017004">
    <property type="term" value="P:cytochrome complex assembly"/>
    <property type="evidence" value="ECO:0007669"/>
    <property type="project" value="InterPro"/>
</dbReference>
<dbReference type="EMBL" id="LVJH01000001">
    <property type="protein sequence ID" value="OAB46679.1"/>
    <property type="molecule type" value="Genomic_DNA"/>
</dbReference>
<feature type="transmembrane region" description="Helical" evidence="1">
    <location>
        <begin position="131"/>
        <end position="157"/>
    </location>
</feature>
<keyword evidence="1" id="KW-0812">Transmembrane</keyword>